<feature type="domain" description="Zn(2)-C6 fungal-type" evidence="4">
    <location>
        <begin position="42"/>
        <end position="70"/>
    </location>
</feature>
<dbReference type="PANTHER" id="PTHR37534">
    <property type="entry name" value="TRANSCRIPTIONAL ACTIVATOR PROTEIN UGA3"/>
    <property type="match status" value="1"/>
</dbReference>
<dbReference type="Proteomes" id="UP000799778">
    <property type="component" value="Unassembled WGS sequence"/>
</dbReference>
<keyword evidence="2" id="KW-0539">Nucleus</keyword>
<comment type="subcellular location">
    <subcellularLocation>
        <location evidence="1">Nucleus</location>
    </subcellularLocation>
</comment>
<evidence type="ECO:0000256" key="3">
    <source>
        <dbReference type="SAM" id="MobiDB-lite"/>
    </source>
</evidence>
<accession>A0A6A5XN56</accession>
<feature type="region of interest" description="Disordered" evidence="3">
    <location>
        <begin position="1"/>
        <end position="178"/>
    </location>
</feature>
<evidence type="ECO:0000256" key="1">
    <source>
        <dbReference type="ARBA" id="ARBA00004123"/>
    </source>
</evidence>
<keyword evidence="6" id="KW-1185">Reference proteome</keyword>
<evidence type="ECO:0000313" key="5">
    <source>
        <dbReference type="EMBL" id="KAF2014562.1"/>
    </source>
</evidence>
<dbReference type="PROSITE" id="PS00463">
    <property type="entry name" value="ZN2_CY6_FUNGAL_1"/>
    <property type="match status" value="1"/>
</dbReference>
<dbReference type="GO" id="GO:0000981">
    <property type="term" value="F:DNA-binding transcription factor activity, RNA polymerase II-specific"/>
    <property type="evidence" value="ECO:0007669"/>
    <property type="project" value="InterPro"/>
</dbReference>
<proteinExistence type="predicted"/>
<feature type="compositionally biased region" description="Polar residues" evidence="3">
    <location>
        <begin position="109"/>
        <end position="122"/>
    </location>
</feature>
<dbReference type="GO" id="GO:0000976">
    <property type="term" value="F:transcription cis-regulatory region binding"/>
    <property type="evidence" value="ECO:0007669"/>
    <property type="project" value="TreeGrafter"/>
</dbReference>
<dbReference type="AlphaFoldDB" id="A0A6A5XN56"/>
<gene>
    <name evidence="5" type="ORF">BU24DRAFT_451570</name>
</gene>
<name>A0A6A5XN56_9PLEO</name>
<dbReference type="SMART" id="SM00066">
    <property type="entry name" value="GAL4"/>
    <property type="match status" value="1"/>
</dbReference>
<feature type="compositionally biased region" description="Polar residues" evidence="3">
    <location>
        <begin position="152"/>
        <end position="163"/>
    </location>
</feature>
<dbReference type="Pfam" id="PF11951">
    <property type="entry name" value="Fungal_trans_2"/>
    <property type="match status" value="1"/>
</dbReference>
<dbReference type="GO" id="GO:0005634">
    <property type="term" value="C:nucleus"/>
    <property type="evidence" value="ECO:0007669"/>
    <property type="project" value="UniProtKB-SubCell"/>
</dbReference>
<dbReference type="InterPro" id="IPR036864">
    <property type="entry name" value="Zn2-C6_fun-type_DNA-bd_sf"/>
</dbReference>
<feature type="compositionally biased region" description="Polar residues" evidence="3">
    <location>
        <begin position="86"/>
        <end position="102"/>
    </location>
</feature>
<dbReference type="InterPro" id="IPR001138">
    <property type="entry name" value="Zn2Cys6_DnaBD"/>
</dbReference>
<dbReference type="PANTHER" id="PTHR37534:SF47">
    <property type="entry name" value="ZN(2)-C6 FUNGAL-TYPE DOMAIN-CONTAINING PROTEIN"/>
    <property type="match status" value="1"/>
</dbReference>
<dbReference type="RefSeq" id="XP_033382901.1">
    <property type="nucleotide sequence ID" value="XM_033531123.1"/>
</dbReference>
<dbReference type="Gene3D" id="4.10.240.10">
    <property type="entry name" value="Zn(2)-C6 fungal-type DNA-binding domain"/>
    <property type="match status" value="1"/>
</dbReference>
<dbReference type="PROSITE" id="PS50048">
    <property type="entry name" value="ZN2_CY6_FUNGAL_2"/>
    <property type="match status" value="1"/>
</dbReference>
<feature type="compositionally biased region" description="Low complexity" evidence="3">
    <location>
        <begin position="138"/>
        <end position="151"/>
    </location>
</feature>
<dbReference type="Pfam" id="PF00172">
    <property type="entry name" value="Zn_clus"/>
    <property type="match status" value="1"/>
</dbReference>
<dbReference type="CDD" id="cd00067">
    <property type="entry name" value="GAL4"/>
    <property type="match status" value="1"/>
</dbReference>
<sequence length="760" mass="84466">MTPDPKPAANRNPRPLAPKTAEVQKTGEEDGIKRKQPKSRNGCLTCKAKRMKCDEAKPSCQQCTRRGIPCGGYKKDLKWKAFGQPRAQNPNPASRPSGASKSNAERSNDQSLPLGSPTSGNVNEAFGRMSGNNPINIPSQSSHHQRQPSGSLPHQASTNSNPPSERLVTPIDQRSNGSWNFSPNATWLDSDVLLAGLAEDVDLGDQQHVSPLNDLEFLDRETSREAQDHFDWRSYGFDTFDALLEQAAPSPLVTQDDFHMDDIPNFNVPPRPLWRPPPRSASVNEQDWNEIFRQPQFQNATPEIISTVFHQYTSRILSIEDDDGVNPWKEYVWPLAKEYPALYHAVAAMTCYHMSRAQPDLRTQAIGHVQCSMENLAANIDSGTISLDAALAASLALAWAEAWDCTRPTGKHHIDGARALVKQARDTPNRSPLLDFLISDFLYMDVIARLTSTFEDTSLSRQIDYFPDPSENGPHSDSLMGFACTLFPIIGAVGDIVGCIRARNMKRNSPAIISRAIELKKAIERWSPQVNLSGVDNPSSTVSDSIQTAEAYRWATLLLLQQAVPELPDKSSYWQLGQKVLVFLATIPLSSTTLVTHHFPLMQAGCEATEEEDREWVKERWATMGKRMITGVVERCFSITEEAWRRKDEYAARKGFCSRTGAKVSPHLSSIAADTTAGLNRLDPMRLVGEDYATQMENYDNRLRRGSKAARSASPDFPISSVFNTGIDPITRSGSVDYTVQGQLHWLGVMKDFGWEVMLG</sequence>
<evidence type="ECO:0000259" key="4">
    <source>
        <dbReference type="PROSITE" id="PS50048"/>
    </source>
</evidence>
<feature type="compositionally biased region" description="Low complexity" evidence="3">
    <location>
        <begin position="7"/>
        <end position="19"/>
    </location>
</feature>
<evidence type="ECO:0000256" key="2">
    <source>
        <dbReference type="ARBA" id="ARBA00023242"/>
    </source>
</evidence>
<protein>
    <recommendedName>
        <fullName evidence="4">Zn(2)-C6 fungal-type domain-containing protein</fullName>
    </recommendedName>
</protein>
<dbReference type="GeneID" id="54288520"/>
<dbReference type="EMBL" id="ML978070">
    <property type="protein sequence ID" value="KAF2014562.1"/>
    <property type="molecule type" value="Genomic_DNA"/>
</dbReference>
<dbReference type="SUPFAM" id="SSF57701">
    <property type="entry name" value="Zn2/Cys6 DNA-binding domain"/>
    <property type="match status" value="1"/>
</dbReference>
<dbReference type="GO" id="GO:0008270">
    <property type="term" value="F:zinc ion binding"/>
    <property type="evidence" value="ECO:0007669"/>
    <property type="project" value="InterPro"/>
</dbReference>
<evidence type="ECO:0000313" key="6">
    <source>
        <dbReference type="Proteomes" id="UP000799778"/>
    </source>
</evidence>
<organism evidence="5 6">
    <name type="scientific">Aaosphaeria arxii CBS 175.79</name>
    <dbReference type="NCBI Taxonomy" id="1450172"/>
    <lineage>
        <taxon>Eukaryota</taxon>
        <taxon>Fungi</taxon>
        <taxon>Dikarya</taxon>
        <taxon>Ascomycota</taxon>
        <taxon>Pezizomycotina</taxon>
        <taxon>Dothideomycetes</taxon>
        <taxon>Pleosporomycetidae</taxon>
        <taxon>Pleosporales</taxon>
        <taxon>Pleosporales incertae sedis</taxon>
        <taxon>Aaosphaeria</taxon>
    </lineage>
</organism>
<reference evidence="5" key="1">
    <citation type="journal article" date="2020" name="Stud. Mycol.">
        <title>101 Dothideomycetes genomes: a test case for predicting lifestyles and emergence of pathogens.</title>
        <authorList>
            <person name="Haridas S."/>
            <person name="Albert R."/>
            <person name="Binder M."/>
            <person name="Bloem J."/>
            <person name="Labutti K."/>
            <person name="Salamov A."/>
            <person name="Andreopoulos B."/>
            <person name="Baker S."/>
            <person name="Barry K."/>
            <person name="Bills G."/>
            <person name="Bluhm B."/>
            <person name="Cannon C."/>
            <person name="Castanera R."/>
            <person name="Culley D."/>
            <person name="Daum C."/>
            <person name="Ezra D."/>
            <person name="Gonzalez J."/>
            <person name="Henrissat B."/>
            <person name="Kuo A."/>
            <person name="Liang C."/>
            <person name="Lipzen A."/>
            <person name="Lutzoni F."/>
            <person name="Magnuson J."/>
            <person name="Mondo S."/>
            <person name="Nolan M."/>
            <person name="Ohm R."/>
            <person name="Pangilinan J."/>
            <person name="Park H.-J."/>
            <person name="Ramirez L."/>
            <person name="Alfaro M."/>
            <person name="Sun H."/>
            <person name="Tritt A."/>
            <person name="Yoshinaga Y."/>
            <person name="Zwiers L.-H."/>
            <person name="Turgeon B."/>
            <person name="Goodwin S."/>
            <person name="Spatafora J."/>
            <person name="Crous P."/>
            <person name="Grigoriev I."/>
        </authorList>
    </citation>
    <scope>NUCLEOTIDE SEQUENCE</scope>
    <source>
        <strain evidence="5">CBS 175.79</strain>
    </source>
</reference>
<dbReference type="InterPro" id="IPR021858">
    <property type="entry name" value="Fun_TF"/>
</dbReference>
<dbReference type="GO" id="GO:0045944">
    <property type="term" value="P:positive regulation of transcription by RNA polymerase II"/>
    <property type="evidence" value="ECO:0007669"/>
    <property type="project" value="TreeGrafter"/>
</dbReference>
<dbReference type="OrthoDB" id="3886144at2759"/>